<evidence type="ECO:0000313" key="2">
    <source>
        <dbReference type="Proteomes" id="UP000612680"/>
    </source>
</evidence>
<name>A0ABX7ICE3_9BACT</name>
<organism evidence="1 2">
    <name type="scientific">Dyadobacter sandarakinus</name>
    <dbReference type="NCBI Taxonomy" id="2747268"/>
    <lineage>
        <taxon>Bacteria</taxon>
        <taxon>Pseudomonadati</taxon>
        <taxon>Bacteroidota</taxon>
        <taxon>Cytophagia</taxon>
        <taxon>Cytophagales</taxon>
        <taxon>Spirosomataceae</taxon>
        <taxon>Dyadobacter</taxon>
    </lineage>
</organism>
<dbReference type="EMBL" id="CP056775">
    <property type="protein sequence ID" value="QRR03784.1"/>
    <property type="molecule type" value="Genomic_DNA"/>
</dbReference>
<dbReference type="InterPro" id="IPR018669">
    <property type="entry name" value="Toxin_HigB"/>
</dbReference>
<dbReference type="Pfam" id="PF09907">
    <property type="entry name" value="HigB_toxin"/>
    <property type="match status" value="1"/>
</dbReference>
<protein>
    <submittedName>
        <fullName evidence="1">Type II toxin-antitoxin system HigB family toxin</fullName>
    </submittedName>
</protein>
<reference evidence="1 2" key="1">
    <citation type="submission" date="2020-06" db="EMBL/GenBank/DDBJ databases">
        <title>Dyadobacter sandarakinus sp. nov., isolated from the soil of the Arctic Yellow River Station.</title>
        <authorList>
            <person name="Zhang Y."/>
            <person name="Peng F."/>
        </authorList>
    </citation>
    <scope>NUCLEOTIDE SEQUENCE [LARGE SCALE GENOMIC DNA]</scope>
    <source>
        <strain evidence="1 2">Q3-56</strain>
    </source>
</reference>
<keyword evidence="2" id="KW-1185">Reference proteome</keyword>
<proteinExistence type="predicted"/>
<dbReference type="Proteomes" id="UP000612680">
    <property type="component" value="Chromosome"/>
</dbReference>
<dbReference type="RefSeq" id="WP_204659976.1">
    <property type="nucleotide sequence ID" value="NZ_CP056775.1"/>
</dbReference>
<sequence>MRIFSLKTLKVFWTNYPDSEINLLHWYGKIARQDYQSPNHVIQNFKGADYVGNERIVFNICHNKYRLIAAFNYEYQICFIKFIGTHKEYDKVDARTIEY</sequence>
<evidence type="ECO:0000313" key="1">
    <source>
        <dbReference type="EMBL" id="QRR03784.1"/>
    </source>
</evidence>
<gene>
    <name evidence="1" type="ORF">HWI92_24165</name>
</gene>
<accession>A0ABX7ICE3</accession>